<dbReference type="Gene3D" id="1.10.340.70">
    <property type="match status" value="1"/>
</dbReference>
<sequence>MWATALRESHDSVYAYHLRVPQTLARISINYWWPDMGVHVRRWVQSCRDCGSRKAKAKEVIPPLRSQGVGGPGDRWAIDVAGSLPVTPEGNRYVIAAVDALRSSSSDAGTYRERRREIYEGEIGIRANERSSNGWNTRVERTDRGGIGE</sequence>
<dbReference type="InterPro" id="IPR052160">
    <property type="entry name" value="Gypsy_RT_Integrase-like"/>
</dbReference>
<dbReference type="InterPro" id="IPR041588">
    <property type="entry name" value="Integrase_H2C2"/>
</dbReference>
<evidence type="ECO:0000313" key="2">
    <source>
        <dbReference type="EMBL" id="GMF58802.1"/>
    </source>
</evidence>
<protein>
    <submittedName>
        <fullName evidence="2">Unnamed protein product</fullName>
    </submittedName>
</protein>
<reference evidence="2" key="1">
    <citation type="submission" date="2023-04" db="EMBL/GenBank/DDBJ databases">
        <title>Phytophthora fragariaefolia NBRC 109709.</title>
        <authorList>
            <person name="Ichikawa N."/>
            <person name="Sato H."/>
            <person name="Tonouchi N."/>
        </authorList>
    </citation>
    <scope>NUCLEOTIDE SEQUENCE</scope>
    <source>
        <strain evidence="2">NBRC 109709</strain>
    </source>
</reference>
<keyword evidence="3" id="KW-1185">Reference proteome</keyword>
<accession>A0A9W6YBY0</accession>
<evidence type="ECO:0000259" key="1">
    <source>
        <dbReference type="Pfam" id="PF17921"/>
    </source>
</evidence>
<evidence type="ECO:0000313" key="3">
    <source>
        <dbReference type="Proteomes" id="UP001165121"/>
    </source>
</evidence>
<proteinExistence type="predicted"/>
<organism evidence="2 3">
    <name type="scientific">Phytophthora fragariaefolia</name>
    <dbReference type="NCBI Taxonomy" id="1490495"/>
    <lineage>
        <taxon>Eukaryota</taxon>
        <taxon>Sar</taxon>
        <taxon>Stramenopiles</taxon>
        <taxon>Oomycota</taxon>
        <taxon>Peronosporomycetes</taxon>
        <taxon>Peronosporales</taxon>
        <taxon>Peronosporaceae</taxon>
        <taxon>Phytophthora</taxon>
    </lineage>
</organism>
<dbReference type="EMBL" id="BSXT01004739">
    <property type="protein sequence ID" value="GMF58802.1"/>
    <property type="molecule type" value="Genomic_DNA"/>
</dbReference>
<dbReference type="Pfam" id="PF17921">
    <property type="entry name" value="Integrase_H2C2"/>
    <property type="match status" value="1"/>
</dbReference>
<comment type="caution">
    <text evidence="2">The sequence shown here is derived from an EMBL/GenBank/DDBJ whole genome shotgun (WGS) entry which is preliminary data.</text>
</comment>
<feature type="domain" description="Integrase zinc-binding" evidence="1">
    <location>
        <begin position="4"/>
        <end position="55"/>
    </location>
</feature>
<dbReference type="OrthoDB" id="121806at2759"/>
<dbReference type="PANTHER" id="PTHR47266">
    <property type="entry name" value="ENDONUCLEASE-RELATED"/>
    <property type="match status" value="1"/>
</dbReference>
<name>A0A9W6YBY0_9STRA</name>
<gene>
    <name evidence="2" type="ORF">Pfra01_002534500</name>
</gene>
<dbReference type="Proteomes" id="UP001165121">
    <property type="component" value="Unassembled WGS sequence"/>
</dbReference>
<dbReference type="AlphaFoldDB" id="A0A9W6YBY0"/>